<evidence type="ECO:0000256" key="2">
    <source>
        <dbReference type="SAM" id="Phobius"/>
    </source>
</evidence>
<dbReference type="RefSeq" id="XP_040787725.1">
    <property type="nucleotide sequence ID" value="XM_040927343.1"/>
</dbReference>
<organism evidence="3 4">
    <name type="scientific">Cucurbitaria berberidis CBS 394.84</name>
    <dbReference type="NCBI Taxonomy" id="1168544"/>
    <lineage>
        <taxon>Eukaryota</taxon>
        <taxon>Fungi</taxon>
        <taxon>Dikarya</taxon>
        <taxon>Ascomycota</taxon>
        <taxon>Pezizomycotina</taxon>
        <taxon>Dothideomycetes</taxon>
        <taxon>Pleosporomycetidae</taxon>
        <taxon>Pleosporales</taxon>
        <taxon>Pleosporineae</taxon>
        <taxon>Cucurbitariaceae</taxon>
        <taxon>Cucurbitaria</taxon>
    </lineage>
</organism>
<keyword evidence="2" id="KW-0812">Transmembrane</keyword>
<feature type="non-terminal residue" evidence="3">
    <location>
        <position position="1"/>
    </location>
</feature>
<keyword evidence="4" id="KW-1185">Reference proteome</keyword>
<comment type="caution">
    <text evidence="3">The sequence shown here is derived from an EMBL/GenBank/DDBJ whole genome shotgun (WGS) entry which is preliminary data.</text>
</comment>
<accession>A0A9P4GGF9</accession>
<evidence type="ECO:0000313" key="3">
    <source>
        <dbReference type="EMBL" id="KAF1845162.1"/>
    </source>
</evidence>
<dbReference type="Proteomes" id="UP000800039">
    <property type="component" value="Unassembled WGS sequence"/>
</dbReference>
<proteinExistence type="predicted"/>
<sequence length="566" mass="61881">IQPVQWHISLYTPISMIALFVSGILVAVGHHLFYSRFHGSAVLGREDGASQYTTQTWIIRYGTAFAFVAKTLLAGAVIVGYKQHIWITLRRKANTISTIDAVFVATHDFLAFLSPSFLLKAKIPALLALVAWCLPLAALITPSTLLVVPAIHVNNTMLPVPTLDLNNTLLYRSDGLGDGSSPVVHRLTVATATGMQVLPMRRVLAPNTTYQHIFDGYSLRCEQATGTRLQNISAVYNETSKQVLILGKGLAGSADIKYLSFTMYEDEKGTVIQRNVTEFVSNCVFGSTYNNCPKADVGPVIWARMGNESITCAAHSTRYTLDFTALGDTQTITGVGFEWKERVKNGVATKLNTALSTILNGFFGAFTAGGNGGGIFTEKTMIIDTALLESLQRTNATLRNIVPQEDWMPAEKKNFPEMIEELSRNQTLSLFSTEKLWMPTANASMANVTQSTFSTVYDYRPRNLWLAYGIAIVCSFAGVLLGLQALWLNGVSHDNSFSSIIATTRNSFLDKLTLGYSLGAAPLPKDIGQTKLRFGELRGDGEKMRPRAGFGLDESTQPLSKGQAIF</sequence>
<dbReference type="EMBL" id="ML976616">
    <property type="protein sequence ID" value="KAF1845162.1"/>
    <property type="molecule type" value="Genomic_DNA"/>
</dbReference>
<dbReference type="OrthoDB" id="5322539at2759"/>
<feature type="transmembrane region" description="Helical" evidence="2">
    <location>
        <begin position="12"/>
        <end position="33"/>
    </location>
</feature>
<evidence type="ECO:0000313" key="4">
    <source>
        <dbReference type="Proteomes" id="UP000800039"/>
    </source>
</evidence>
<feature type="transmembrane region" description="Helical" evidence="2">
    <location>
        <begin position="58"/>
        <end position="81"/>
    </location>
</feature>
<feature type="region of interest" description="Disordered" evidence="1">
    <location>
        <begin position="547"/>
        <end position="566"/>
    </location>
</feature>
<feature type="transmembrane region" description="Helical" evidence="2">
    <location>
        <begin position="125"/>
        <end position="148"/>
    </location>
</feature>
<dbReference type="PANTHER" id="PTHR35041">
    <property type="entry name" value="MEDIATOR OF RNA POLYMERASE II TRANSCRIPTION SUBUNIT 1"/>
    <property type="match status" value="1"/>
</dbReference>
<dbReference type="GeneID" id="63844596"/>
<keyword evidence="2" id="KW-0472">Membrane</keyword>
<keyword evidence="2" id="KW-1133">Transmembrane helix</keyword>
<reference evidence="3" key="1">
    <citation type="submission" date="2020-01" db="EMBL/GenBank/DDBJ databases">
        <authorList>
            <consortium name="DOE Joint Genome Institute"/>
            <person name="Haridas S."/>
            <person name="Albert R."/>
            <person name="Binder M."/>
            <person name="Bloem J."/>
            <person name="Labutti K."/>
            <person name="Salamov A."/>
            <person name="Andreopoulos B."/>
            <person name="Baker S.E."/>
            <person name="Barry K."/>
            <person name="Bills G."/>
            <person name="Bluhm B.H."/>
            <person name="Cannon C."/>
            <person name="Castanera R."/>
            <person name="Culley D.E."/>
            <person name="Daum C."/>
            <person name="Ezra D."/>
            <person name="Gonzalez J.B."/>
            <person name="Henrissat B."/>
            <person name="Kuo A."/>
            <person name="Liang C."/>
            <person name="Lipzen A."/>
            <person name="Lutzoni F."/>
            <person name="Magnuson J."/>
            <person name="Mondo S."/>
            <person name="Nolan M."/>
            <person name="Ohm R."/>
            <person name="Pangilinan J."/>
            <person name="Park H.-J."/>
            <person name="Ramirez L."/>
            <person name="Alfaro M."/>
            <person name="Sun H."/>
            <person name="Tritt A."/>
            <person name="Yoshinaga Y."/>
            <person name="Zwiers L.-H."/>
            <person name="Turgeon B.G."/>
            <person name="Goodwin S.B."/>
            <person name="Spatafora J.W."/>
            <person name="Crous P.W."/>
            <person name="Grigoriev I.V."/>
        </authorList>
    </citation>
    <scope>NUCLEOTIDE SEQUENCE</scope>
    <source>
        <strain evidence="3">CBS 394.84</strain>
    </source>
</reference>
<dbReference type="AlphaFoldDB" id="A0A9P4GGF9"/>
<name>A0A9P4GGF9_9PLEO</name>
<evidence type="ECO:0000256" key="1">
    <source>
        <dbReference type="SAM" id="MobiDB-lite"/>
    </source>
</evidence>
<feature type="transmembrane region" description="Helical" evidence="2">
    <location>
        <begin position="93"/>
        <end position="113"/>
    </location>
</feature>
<gene>
    <name evidence="3" type="ORF">K460DRAFT_245116</name>
</gene>
<protein>
    <submittedName>
        <fullName evidence="3">Uncharacterized protein</fullName>
    </submittedName>
</protein>
<dbReference type="PANTHER" id="PTHR35041:SF6">
    <property type="entry name" value="FORMYLMETHIONINE DEFORMYLASE-LIKE PROTEIN-RELATED"/>
    <property type="match status" value="1"/>
</dbReference>
<feature type="non-terminal residue" evidence="3">
    <location>
        <position position="566"/>
    </location>
</feature>
<feature type="transmembrane region" description="Helical" evidence="2">
    <location>
        <begin position="465"/>
        <end position="488"/>
    </location>
</feature>